<reference evidence="1" key="1">
    <citation type="journal article" date="2021" name="Nat. Commun.">
        <title>Genetic determinants of endophytism in the Arabidopsis root mycobiome.</title>
        <authorList>
            <person name="Mesny F."/>
            <person name="Miyauchi S."/>
            <person name="Thiergart T."/>
            <person name="Pickel B."/>
            <person name="Atanasova L."/>
            <person name="Karlsson M."/>
            <person name="Huettel B."/>
            <person name="Barry K.W."/>
            <person name="Haridas S."/>
            <person name="Chen C."/>
            <person name="Bauer D."/>
            <person name="Andreopoulos W."/>
            <person name="Pangilinan J."/>
            <person name="LaButti K."/>
            <person name="Riley R."/>
            <person name="Lipzen A."/>
            <person name="Clum A."/>
            <person name="Drula E."/>
            <person name="Henrissat B."/>
            <person name="Kohler A."/>
            <person name="Grigoriev I.V."/>
            <person name="Martin F.M."/>
            <person name="Hacquard S."/>
        </authorList>
    </citation>
    <scope>NUCLEOTIDE SEQUENCE</scope>
    <source>
        <strain evidence="1">MPI-SDFR-AT-0120</strain>
    </source>
</reference>
<dbReference type="AlphaFoldDB" id="A0A8K0W2N2"/>
<proteinExistence type="predicted"/>
<dbReference type="InterPro" id="IPR038883">
    <property type="entry name" value="AN11006-like"/>
</dbReference>
<keyword evidence="2" id="KW-1185">Reference proteome</keyword>
<dbReference type="Proteomes" id="UP000813461">
    <property type="component" value="Unassembled WGS sequence"/>
</dbReference>
<name>A0A8K0W2N2_9PLEO</name>
<dbReference type="PANTHER" id="PTHR42085">
    <property type="entry name" value="F-BOX DOMAIN-CONTAINING PROTEIN"/>
    <property type="match status" value="1"/>
</dbReference>
<dbReference type="EMBL" id="JAGMVJ010000004">
    <property type="protein sequence ID" value="KAH7091417.1"/>
    <property type="molecule type" value="Genomic_DNA"/>
</dbReference>
<evidence type="ECO:0000313" key="1">
    <source>
        <dbReference type="EMBL" id="KAH7091417.1"/>
    </source>
</evidence>
<dbReference type="OrthoDB" id="3763763at2759"/>
<evidence type="ECO:0000313" key="2">
    <source>
        <dbReference type="Proteomes" id="UP000813461"/>
    </source>
</evidence>
<sequence>MSLTPITSPSPLLQLPAEVRNEIVEFALTSSGPLHHCQPRTLFSPVRLQASYCHIFVEGKDIIDDQLERPLFNNLKLVCRQLHAETAGLEIRFNSLIFAPQSVSPFYSNPHIPVSYGKYLKAAEQWLFDFVAPMTPKKLQWLSTVIIASGTKCLAMRQSKAPPMPDLSSLAMFCKQHPHIDVRYQFSNWDLESNNGGKSLNFLAAGVCLIAALHGDELGRIARNRLVGFNLWAQILHEEARHWREIWNVQYLLKGIENFAFWPTAELSSCRSILERDAVNLEIDEERLNWWQQYTSDWISHGISGDSRSAQLLSFRSSIEEADSGL</sequence>
<accession>A0A8K0W2N2</accession>
<gene>
    <name evidence="1" type="ORF">FB567DRAFT_274113</name>
</gene>
<comment type="caution">
    <text evidence="1">The sequence shown here is derived from an EMBL/GenBank/DDBJ whole genome shotgun (WGS) entry which is preliminary data.</text>
</comment>
<protein>
    <submittedName>
        <fullName evidence="1">Uncharacterized protein</fullName>
    </submittedName>
</protein>
<organism evidence="1 2">
    <name type="scientific">Paraphoma chrysanthemicola</name>
    <dbReference type="NCBI Taxonomy" id="798071"/>
    <lineage>
        <taxon>Eukaryota</taxon>
        <taxon>Fungi</taxon>
        <taxon>Dikarya</taxon>
        <taxon>Ascomycota</taxon>
        <taxon>Pezizomycotina</taxon>
        <taxon>Dothideomycetes</taxon>
        <taxon>Pleosporomycetidae</taxon>
        <taxon>Pleosporales</taxon>
        <taxon>Pleosporineae</taxon>
        <taxon>Phaeosphaeriaceae</taxon>
        <taxon>Paraphoma</taxon>
    </lineage>
</organism>
<dbReference type="PANTHER" id="PTHR42085:SF1">
    <property type="entry name" value="F-BOX DOMAIN-CONTAINING PROTEIN"/>
    <property type="match status" value="1"/>
</dbReference>